<proteinExistence type="predicted"/>
<dbReference type="InterPro" id="IPR006597">
    <property type="entry name" value="Sel1-like"/>
</dbReference>
<comment type="caution">
    <text evidence="3">The sequence shown here is derived from an EMBL/GenBank/DDBJ whole genome shotgun (WGS) entry which is preliminary data.</text>
</comment>
<dbReference type="EMBL" id="JAQQKX010000005">
    <property type="protein sequence ID" value="MDC7683308.1"/>
    <property type="molecule type" value="Genomic_DNA"/>
</dbReference>
<gene>
    <name evidence="3" type="ORF">PQU92_08470</name>
</gene>
<feature type="region of interest" description="Disordered" evidence="1">
    <location>
        <begin position="24"/>
        <end position="60"/>
    </location>
</feature>
<dbReference type="Proteomes" id="UP001214854">
    <property type="component" value="Unassembled WGS sequence"/>
</dbReference>
<evidence type="ECO:0000313" key="4">
    <source>
        <dbReference type="Proteomes" id="UP001214854"/>
    </source>
</evidence>
<dbReference type="Gene3D" id="1.25.40.10">
    <property type="entry name" value="Tetratricopeptide repeat domain"/>
    <property type="match status" value="2"/>
</dbReference>
<keyword evidence="2" id="KW-0732">Signal</keyword>
<accession>A0ABT5HTC2</accession>
<name>A0ABT5HTC2_9CAUL</name>
<feature type="compositionally biased region" description="Low complexity" evidence="1">
    <location>
        <begin position="24"/>
        <end position="40"/>
    </location>
</feature>
<dbReference type="RefSeq" id="WP_272747782.1">
    <property type="nucleotide sequence ID" value="NZ_JAQQKX010000005.1"/>
</dbReference>
<dbReference type="Pfam" id="PF08238">
    <property type="entry name" value="Sel1"/>
    <property type="match status" value="7"/>
</dbReference>
<dbReference type="SMART" id="SM00671">
    <property type="entry name" value="SEL1"/>
    <property type="match status" value="7"/>
</dbReference>
<evidence type="ECO:0000256" key="1">
    <source>
        <dbReference type="SAM" id="MobiDB-lite"/>
    </source>
</evidence>
<evidence type="ECO:0000256" key="2">
    <source>
        <dbReference type="SAM" id="SignalP"/>
    </source>
</evidence>
<organism evidence="3 4">
    <name type="scientific">Asticcacaulis aquaticus</name>
    <dbReference type="NCBI Taxonomy" id="2984212"/>
    <lineage>
        <taxon>Bacteria</taxon>
        <taxon>Pseudomonadati</taxon>
        <taxon>Pseudomonadota</taxon>
        <taxon>Alphaproteobacteria</taxon>
        <taxon>Caulobacterales</taxon>
        <taxon>Caulobacteraceae</taxon>
        <taxon>Asticcacaulis</taxon>
    </lineage>
</organism>
<dbReference type="InterPro" id="IPR050767">
    <property type="entry name" value="Sel1_AlgK"/>
</dbReference>
<sequence>MIKSLNAVALSTLILSVAVSATAQTTTQTQTQNKTPAPAAKTTEQTPAPAAKTEEKSASGAEDITDVTVFLKKKSSVPQQNMRIDTRSASSCGFFGSDGSADYMADYIRDFTGSNDASDPNSFDENSPNGDASRDGGTSFFDQNQAAADSESGEPSTGGCTTTDRAFAAARARIARNDTTITEAFALFDQKKYPEALAMFKKSYDKIGYEDAALMIGKMYLYGMGTQKDSKQAVYWFRRVAERPFDINKEIHKFDPKNPEAANTLAEANLTLAKIYLTGYGVPKDQKEALKWFERASYIGYIPATKTVGDMYYNGVGTTKDVKKAVKNYQDAAKYGYAPAQYALAEILYTGEGDIKADRKMALAWYNESAKANHPGGLYALGVAYDAGEGVPADQQKALGFYKEAAIRGNADAQNAVGTYFYQGGSLLPKDDTAARQWFEVAAKNGQTDAQFNLAVMYMKGEGGPKNLVNAYLWFAMARKGGHENATAALKAVQAQMTEADKAELSKLLAPEPKG</sequence>
<feature type="region of interest" description="Disordered" evidence="1">
    <location>
        <begin position="114"/>
        <end position="162"/>
    </location>
</feature>
<dbReference type="PANTHER" id="PTHR11102">
    <property type="entry name" value="SEL-1-LIKE PROTEIN"/>
    <property type="match status" value="1"/>
</dbReference>
<dbReference type="PANTHER" id="PTHR11102:SF160">
    <property type="entry name" value="ERAD-ASSOCIATED E3 UBIQUITIN-PROTEIN LIGASE COMPONENT HRD3"/>
    <property type="match status" value="1"/>
</dbReference>
<dbReference type="SUPFAM" id="SSF81901">
    <property type="entry name" value="HCP-like"/>
    <property type="match status" value="1"/>
</dbReference>
<evidence type="ECO:0000313" key="3">
    <source>
        <dbReference type="EMBL" id="MDC7683308.1"/>
    </source>
</evidence>
<feature type="compositionally biased region" description="Polar residues" evidence="1">
    <location>
        <begin position="114"/>
        <end position="130"/>
    </location>
</feature>
<feature type="signal peptide" evidence="2">
    <location>
        <begin position="1"/>
        <end position="23"/>
    </location>
</feature>
<keyword evidence="4" id="KW-1185">Reference proteome</keyword>
<feature type="compositionally biased region" description="Polar residues" evidence="1">
    <location>
        <begin position="140"/>
        <end position="160"/>
    </location>
</feature>
<protein>
    <submittedName>
        <fullName evidence="3">SEL1-like repeat protein</fullName>
    </submittedName>
</protein>
<feature type="chain" id="PRO_5046626196" evidence="2">
    <location>
        <begin position="24"/>
        <end position="515"/>
    </location>
</feature>
<reference evidence="3 4" key="1">
    <citation type="submission" date="2023-01" db="EMBL/GenBank/DDBJ databases">
        <title>Novel species of the genus Asticcacaulis isolated from rivers.</title>
        <authorList>
            <person name="Lu H."/>
        </authorList>
    </citation>
    <scope>NUCLEOTIDE SEQUENCE [LARGE SCALE GENOMIC DNA]</scope>
    <source>
        <strain evidence="3 4">BYS171W</strain>
    </source>
</reference>
<dbReference type="InterPro" id="IPR011990">
    <property type="entry name" value="TPR-like_helical_dom_sf"/>
</dbReference>